<evidence type="ECO:0000313" key="3">
    <source>
        <dbReference type="Proteomes" id="UP001189122"/>
    </source>
</evidence>
<dbReference type="AlphaFoldDB" id="A0A7I8J8B0"/>
<dbReference type="PANTHER" id="PTHR34081">
    <property type="entry name" value="MALECTIN DOMAIN-CONTAINING PROTEIN"/>
    <property type="match status" value="1"/>
</dbReference>
<dbReference type="EMBL" id="CACRZD030000009">
    <property type="protein sequence ID" value="CAA6665672.1"/>
    <property type="molecule type" value="Genomic_DNA"/>
</dbReference>
<dbReference type="InterPro" id="IPR021720">
    <property type="entry name" value="Malectin_dom"/>
</dbReference>
<evidence type="ECO:0000313" key="2">
    <source>
        <dbReference type="EMBL" id="CAA2626358.1"/>
    </source>
</evidence>
<dbReference type="Pfam" id="PF11721">
    <property type="entry name" value="Malectin"/>
    <property type="match status" value="1"/>
</dbReference>
<reference evidence="2 3" key="1">
    <citation type="submission" date="2019-12" db="EMBL/GenBank/DDBJ databases">
        <authorList>
            <person name="Scholz U."/>
            <person name="Mascher M."/>
            <person name="Fiebig A."/>
        </authorList>
    </citation>
    <scope>NUCLEOTIDE SEQUENCE</scope>
</reference>
<name>A0A7I8J8B0_SPIIN</name>
<gene>
    <name evidence="2" type="ORF">SI7747_09012061</name>
</gene>
<evidence type="ECO:0000259" key="1">
    <source>
        <dbReference type="Pfam" id="PF11721"/>
    </source>
</evidence>
<dbReference type="Gene3D" id="3.80.10.10">
    <property type="entry name" value="Ribonuclease Inhibitor"/>
    <property type="match status" value="1"/>
</dbReference>
<dbReference type="Gene3D" id="2.60.120.430">
    <property type="entry name" value="Galactose-binding lectin"/>
    <property type="match status" value="1"/>
</dbReference>
<feature type="domain" description="Malectin" evidence="1">
    <location>
        <begin position="71"/>
        <end position="245"/>
    </location>
</feature>
<protein>
    <recommendedName>
        <fullName evidence="1">Malectin domain-containing protein</fullName>
    </recommendedName>
</protein>
<dbReference type="FunFam" id="2.60.120.430:FF:000004">
    <property type="entry name" value="Putative leucine-rich repeat receptor-like serine/threonine-protein kinase"/>
    <property type="match status" value="1"/>
</dbReference>
<organism evidence="2">
    <name type="scientific">Spirodela intermedia</name>
    <name type="common">Intermediate duckweed</name>
    <dbReference type="NCBI Taxonomy" id="51605"/>
    <lineage>
        <taxon>Eukaryota</taxon>
        <taxon>Viridiplantae</taxon>
        <taxon>Streptophyta</taxon>
        <taxon>Embryophyta</taxon>
        <taxon>Tracheophyta</taxon>
        <taxon>Spermatophyta</taxon>
        <taxon>Magnoliopsida</taxon>
        <taxon>Liliopsida</taxon>
        <taxon>Araceae</taxon>
        <taxon>Lemnoideae</taxon>
        <taxon>Spirodela</taxon>
    </lineage>
</organism>
<sequence>MFFSRLDGTEISGRIPSFIGNWTNLRRLDIQGTFMEGPFPPEFSLLLSLTQLIASCLRKDLPCDGMAKNYNLFINCGGERVVVDGNEYEPDPSLEGTSKYYLSRSGKWALSSTGNFIGGSRAPFVAENTSTLTMPNAELYTSARLNPLSLKYYGLCLQPGNYTVKLHFAEIVFTSGPTFGNLGRREKVLRNFNIVEAANGTGKEVIRNFTALVEGGTLEIHFVWSGKGTNSIPYRSVYGPLISAISVTPNYLSSENQGYIDVKIFLMIFETLPTVYILSFISHLPATLLIINSGQAS</sequence>
<accession>A0A7I8J8B0</accession>
<dbReference type="PANTHER" id="PTHR34081:SF1">
    <property type="entry name" value="MALECTIN, LEUCINE-RICH REPEAT DOMAIN, L DOMAIN-LIKE PROTEIN-RELATED"/>
    <property type="match status" value="1"/>
</dbReference>
<dbReference type="InterPro" id="IPR032675">
    <property type="entry name" value="LRR_dom_sf"/>
</dbReference>
<keyword evidence="3" id="KW-1185">Reference proteome</keyword>
<dbReference type="EMBL" id="LR743596">
    <property type="protein sequence ID" value="CAA2626358.1"/>
    <property type="molecule type" value="Genomic_DNA"/>
</dbReference>
<dbReference type="Proteomes" id="UP001189122">
    <property type="component" value="Unassembled WGS sequence"/>
</dbReference>
<proteinExistence type="predicted"/>
<dbReference type="SUPFAM" id="SSF52058">
    <property type="entry name" value="L domain-like"/>
    <property type="match status" value="1"/>
</dbReference>